<organism evidence="1 2">
    <name type="scientific">Granulicella sibirica</name>
    <dbReference type="NCBI Taxonomy" id="2479048"/>
    <lineage>
        <taxon>Bacteria</taxon>
        <taxon>Pseudomonadati</taxon>
        <taxon>Acidobacteriota</taxon>
        <taxon>Terriglobia</taxon>
        <taxon>Terriglobales</taxon>
        <taxon>Acidobacteriaceae</taxon>
        <taxon>Granulicella</taxon>
    </lineage>
</organism>
<dbReference type="AlphaFoldDB" id="A0A4Q0T3K3"/>
<dbReference type="EMBL" id="RDSM01000002">
    <property type="protein sequence ID" value="RXH56559.1"/>
    <property type="molecule type" value="Genomic_DNA"/>
</dbReference>
<accession>A0A4Q0T3K3</accession>
<evidence type="ECO:0000313" key="1">
    <source>
        <dbReference type="EMBL" id="RXH56559.1"/>
    </source>
</evidence>
<gene>
    <name evidence="1" type="ORF">GRAN_3416</name>
</gene>
<name>A0A4Q0T3K3_9BACT</name>
<evidence type="ECO:0000313" key="2">
    <source>
        <dbReference type="Proteomes" id="UP000289437"/>
    </source>
</evidence>
<keyword evidence="2" id="KW-1185">Reference proteome</keyword>
<proteinExistence type="predicted"/>
<sequence>MKVALSLLFLLPQAHPQETLHAYALEEVHITGNCHIYHLSTADGKPIYFKNANICHQESKFDTMQPEENLKNGVMTKVVYEIKESEYLLHDFTDHPVAFVLDQPLPDGWQVVSDPQPLTTDNHMAIYRVLAQPGQTVRLHTGQRRQVDSRVDHPK</sequence>
<comment type="caution">
    <text evidence="1">The sequence shown here is derived from an EMBL/GenBank/DDBJ whole genome shotgun (WGS) entry which is preliminary data.</text>
</comment>
<reference evidence="2" key="2">
    <citation type="submission" date="2019-02" db="EMBL/GenBank/DDBJ databases">
        <title>Granulicella sibirica sp. nov., a psychrotolerant acidobacterium isolated from an organic soil layer in forested tundra, West Siberia.</title>
        <authorList>
            <person name="Oshkin I.Y."/>
            <person name="Kulichevskaya I.S."/>
            <person name="Rijpstra W.I.C."/>
            <person name="Sinninghe Damste J.S."/>
            <person name="Rakitin A.L."/>
            <person name="Ravin N.V."/>
            <person name="Dedysh S.N."/>
        </authorList>
    </citation>
    <scope>NUCLEOTIDE SEQUENCE [LARGE SCALE GENOMIC DNA]</scope>
    <source>
        <strain evidence="2">AF10</strain>
    </source>
</reference>
<reference evidence="1 2" key="1">
    <citation type="submission" date="2018-11" db="EMBL/GenBank/DDBJ databases">
        <authorList>
            <person name="Mardanov A.V."/>
            <person name="Ravin N.V."/>
            <person name="Dedysh S.N."/>
        </authorList>
    </citation>
    <scope>NUCLEOTIDE SEQUENCE [LARGE SCALE GENOMIC DNA]</scope>
    <source>
        <strain evidence="1 2">AF10</strain>
    </source>
</reference>
<dbReference type="Proteomes" id="UP000289437">
    <property type="component" value="Unassembled WGS sequence"/>
</dbReference>
<protein>
    <submittedName>
        <fullName evidence="1">Uncharacterized protein</fullName>
    </submittedName>
</protein>